<accession>A0ABW0FDX5</accession>
<dbReference type="Pfam" id="PF08021">
    <property type="entry name" value="FAD_binding_9"/>
    <property type="match status" value="1"/>
</dbReference>
<dbReference type="InterPro" id="IPR039374">
    <property type="entry name" value="SIP_fam"/>
</dbReference>
<dbReference type="SUPFAM" id="SSF63380">
    <property type="entry name" value="Riboflavin synthase domain-like"/>
    <property type="match status" value="1"/>
</dbReference>
<reference evidence="3" key="1">
    <citation type="journal article" date="2019" name="Int. J. Syst. Evol. Microbiol.">
        <title>The Global Catalogue of Microorganisms (GCM) 10K type strain sequencing project: providing services to taxonomists for standard genome sequencing and annotation.</title>
        <authorList>
            <consortium name="The Broad Institute Genomics Platform"/>
            <consortium name="The Broad Institute Genome Sequencing Center for Infectious Disease"/>
            <person name="Wu L."/>
            <person name="Ma J."/>
        </authorList>
    </citation>
    <scope>NUCLEOTIDE SEQUENCE [LARGE SCALE GENOMIC DNA]</scope>
    <source>
        <strain evidence="3">CGMCC 1.16455</strain>
    </source>
</reference>
<comment type="caution">
    <text evidence="2">The sequence shown here is derived from an EMBL/GenBank/DDBJ whole genome shotgun (WGS) entry which is preliminary data.</text>
</comment>
<dbReference type="InterPro" id="IPR017927">
    <property type="entry name" value="FAD-bd_FR_type"/>
</dbReference>
<evidence type="ECO:0000259" key="1">
    <source>
        <dbReference type="PROSITE" id="PS51384"/>
    </source>
</evidence>
<dbReference type="InterPro" id="IPR039261">
    <property type="entry name" value="FNR_nucleotide-bd"/>
</dbReference>
<sequence length="313" mass="34707">MTAGATASMTAAATAAPNEVYVPRIHAAEVTDVRRLGPGMVRVSFGGHDMQDYPTTGVGDEYVRLFFPDEPDGEVRMPFVADRGWDYPEGVEPSQMRTYTIRAHRGGEVDIDFVVHEGGIAADWALQAAPGQRVALNPPQGLYARPGGARRQLLIADEPALPAALRIAELTGHVVETTVLVEIRGSENELHAELEGEDPSAYRWLRGTGNGSTPSQLVDALRREPIEQDTYVWVAGEARLTRQARSYLRHELGLPAEAYKCVGYWTDKAEQWRERYDALGEEFHERLRALYASERDAEEIADEVQRMYEAAGL</sequence>
<dbReference type="InterPro" id="IPR013113">
    <property type="entry name" value="SIP_FAD-bd"/>
</dbReference>
<dbReference type="RefSeq" id="WP_343925731.1">
    <property type="nucleotide sequence ID" value="NZ_BAAAIR010000047.1"/>
</dbReference>
<dbReference type="InterPro" id="IPR007037">
    <property type="entry name" value="SIP_rossman_dom"/>
</dbReference>
<feature type="domain" description="FAD-binding FR-type" evidence="1">
    <location>
        <begin position="23"/>
        <end position="146"/>
    </location>
</feature>
<organism evidence="2 3">
    <name type="scientific">Brachybacterium tyrofermentans</name>
    <dbReference type="NCBI Taxonomy" id="47848"/>
    <lineage>
        <taxon>Bacteria</taxon>
        <taxon>Bacillati</taxon>
        <taxon>Actinomycetota</taxon>
        <taxon>Actinomycetes</taxon>
        <taxon>Micrococcales</taxon>
        <taxon>Dermabacteraceae</taxon>
        <taxon>Brachybacterium</taxon>
    </lineage>
</organism>
<name>A0ABW0FDX5_9MICO</name>
<dbReference type="PROSITE" id="PS51384">
    <property type="entry name" value="FAD_FR"/>
    <property type="match status" value="1"/>
</dbReference>
<dbReference type="GeneID" id="303298655"/>
<dbReference type="InterPro" id="IPR017938">
    <property type="entry name" value="Riboflavin_synthase-like_b-brl"/>
</dbReference>
<gene>
    <name evidence="2" type="ORF">ACFPK8_06220</name>
</gene>
<proteinExistence type="predicted"/>
<protein>
    <submittedName>
        <fullName evidence="2">Siderophore-interacting protein</fullName>
    </submittedName>
</protein>
<evidence type="ECO:0000313" key="3">
    <source>
        <dbReference type="Proteomes" id="UP001595937"/>
    </source>
</evidence>
<dbReference type="PANTHER" id="PTHR30157:SF0">
    <property type="entry name" value="NADPH-DEPENDENT FERRIC-CHELATE REDUCTASE"/>
    <property type="match status" value="1"/>
</dbReference>
<evidence type="ECO:0000313" key="2">
    <source>
        <dbReference type="EMBL" id="MFC5297101.1"/>
    </source>
</evidence>
<dbReference type="Pfam" id="PF04954">
    <property type="entry name" value="SIP"/>
    <property type="match status" value="1"/>
</dbReference>
<dbReference type="Proteomes" id="UP001595937">
    <property type="component" value="Unassembled WGS sequence"/>
</dbReference>
<dbReference type="Gene3D" id="3.40.50.80">
    <property type="entry name" value="Nucleotide-binding domain of ferredoxin-NADP reductase (FNR) module"/>
    <property type="match status" value="1"/>
</dbReference>
<dbReference type="EMBL" id="JBHSLN010000019">
    <property type="protein sequence ID" value="MFC5297101.1"/>
    <property type="molecule type" value="Genomic_DNA"/>
</dbReference>
<keyword evidence="3" id="KW-1185">Reference proteome</keyword>
<dbReference type="PANTHER" id="PTHR30157">
    <property type="entry name" value="FERRIC REDUCTASE, NADPH-DEPENDENT"/>
    <property type="match status" value="1"/>
</dbReference>
<dbReference type="Gene3D" id="2.40.30.10">
    <property type="entry name" value="Translation factors"/>
    <property type="match status" value="1"/>
</dbReference>
<dbReference type="CDD" id="cd06193">
    <property type="entry name" value="siderophore_interacting"/>
    <property type="match status" value="1"/>
</dbReference>